<dbReference type="InterPro" id="IPR011044">
    <property type="entry name" value="Quino_amine_DH_bsu"/>
</dbReference>
<dbReference type="Pfam" id="PF17170">
    <property type="entry name" value="DUF5128"/>
    <property type="match status" value="1"/>
</dbReference>
<evidence type="ECO:0000313" key="1">
    <source>
        <dbReference type="EMBL" id="RGY17571.1"/>
    </source>
</evidence>
<dbReference type="Proteomes" id="UP000286038">
    <property type="component" value="Unassembled WGS sequence"/>
</dbReference>
<evidence type="ECO:0000313" key="4">
    <source>
        <dbReference type="Proteomes" id="UP000286063"/>
    </source>
</evidence>
<dbReference type="Gene3D" id="2.120.10.30">
    <property type="entry name" value="TolB, C-terminal domain"/>
    <property type="match status" value="1"/>
</dbReference>
<dbReference type="InterPro" id="IPR011042">
    <property type="entry name" value="6-blade_b-propeller_TolB-like"/>
</dbReference>
<evidence type="ECO:0000313" key="2">
    <source>
        <dbReference type="EMBL" id="RHM41924.1"/>
    </source>
</evidence>
<dbReference type="AlphaFoldDB" id="A0A413IMY7"/>
<name>A0A413IMY7_9BACT</name>
<dbReference type="EMBL" id="QRPV01000016">
    <property type="protein sequence ID" value="RHM41924.1"/>
    <property type="molecule type" value="Genomic_DNA"/>
</dbReference>
<gene>
    <name evidence="2" type="ORF">DWZ68_12480</name>
    <name evidence="1" type="ORF">DXA50_09815</name>
</gene>
<proteinExistence type="predicted"/>
<accession>A0A413IMY7</accession>
<protein>
    <submittedName>
        <fullName evidence="1">6-bladed beta-propeller</fullName>
    </submittedName>
</protein>
<comment type="caution">
    <text evidence="1">The sequence shown here is derived from an EMBL/GenBank/DDBJ whole genome shotgun (WGS) entry which is preliminary data.</text>
</comment>
<dbReference type="SUPFAM" id="SSF50969">
    <property type="entry name" value="YVTN repeat-like/Quinoprotein amine dehydrogenase"/>
    <property type="match status" value="1"/>
</dbReference>
<organism evidence="1 4">
    <name type="scientific">Butyricimonas virosa</name>
    <dbReference type="NCBI Taxonomy" id="544645"/>
    <lineage>
        <taxon>Bacteria</taxon>
        <taxon>Pseudomonadati</taxon>
        <taxon>Bacteroidota</taxon>
        <taxon>Bacteroidia</taxon>
        <taxon>Bacteroidales</taxon>
        <taxon>Odoribacteraceae</taxon>
        <taxon>Butyricimonas</taxon>
    </lineage>
</organism>
<evidence type="ECO:0000313" key="3">
    <source>
        <dbReference type="Proteomes" id="UP000286038"/>
    </source>
</evidence>
<dbReference type="EMBL" id="QSCR01000015">
    <property type="protein sequence ID" value="RGY17571.1"/>
    <property type="molecule type" value="Genomic_DNA"/>
</dbReference>
<reference evidence="3 4" key="1">
    <citation type="submission" date="2018-08" db="EMBL/GenBank/DDBJ databases">
        <title>A genome reference for cultivated species of the human gut microbiota.</title>
        <authorList>
            <person name="Zou Y."/>
            <person name="Xue W."/>
            <person name="Luo G."/>
        </authorList>
    </citation>
    <scope>NUCLEOTIDE SEQUENCE [LARGE SCALE GENOMIC DNA]</scope>
    <source>
        <strain evidence="2 3">AF34-33</strain>
        <strain evidence="1 4">OF02-7</strain>
    </source>
</reference>
<dbReference type="Proteomes" id="UP000286063">
    <property type="component" value="Unassembled WGS sequence"/>
</dbReference>
<sequence length="406" mass="46792">MIEAWCWDVSCCVSNKKYGCFDELFTSLITMLLLGKLDMKMKFKFAIVLYMITSCHSNMRENVHADKVITFKEEGIASISQDIDSVSYLPLESDSLAYFSNGTKVVFREGKIFVGDLFQHKIVVYSDAGKFLFTLNSRGRAVNEYLEIKSFCVTDHEIAIIDNYNHFFKIYDVETGRFLMNKKMPFVAWDVEGLDRGGYVFAFSPANKEYHLNKARYRLFFTDNDLNITKKLFPYEENEFAPIGKMTYFSSSREKILFHWCGASYFSVIDRVEGDSIKIVAVDFGDKEITDKYRDDMEKINQSGSYYIGETPVTNGNYIALEILSRDTYGCYLYSMKDNVMTQNYDGESMVMPYPLGVDEQGRFICLLNSFGEYEMLVNDGFPRASKEVEDHMENGGVTILKYVTK</sequence>
<dbReference type="OrthoDB" id="1007244at2"/>